<feature type="compositionally biased region" description="Acidic residues" evidence="2">
    <location>
        <begin position="444"/>
        <end position="459"/>
    </location>
</feature>
<dbReference type="Pfam" id="PF15257">
    <property type="entry name" value="DUF4590"/>
    <property type="match status" value="1"/>
</dbReference>
<feature type="compositionally biased region" description="Acidic residues" evidence="2">
    <location>
        <begin position="723"/>
        <end position="733"/>
    </location>
</feature>
<feature type="compositionally biased region" description="Basic residues" evidence="2">
    <location>
        <begin position="174"/>
        <end position="184"/>
    </location>
</feature>
<feature type="region of interest" description="Disordered" evidence="2">
    <location>
        <begin position="112"/>
        <end position="189"/>
    </location>
</feature>
<reference evidence="4" key="1">
    <citation type="submission" date="2018-07" db="EMBL/GenBank/DDBJ databases">
        <title>Comparative genomics of catfishes provides insights into carnivory and benthic adaptation.</title>
        <authorList>
            <person name="Zhang Y."/>
            <person name="Wang D."/>
            <person name="Peng Z."/>
            <person name="Zheng S."/>
            <person name="Shao F."/>
            <person name="Tao W."/>
        </authorList>
    </citation>
    <scope>NUCLEOTIDE SEQUENCE</scope>
    <source>
        <strain evidence="4">Chongqing</strain>
    </source>
</reference>
<feature type="compositionally biased region" description="Polar residues" evidence="2">
    <location>
        <begin position="817"/>
        <end position="827"/>
    </location>
</feature>
<feature type="region of interest" description="Disordered" evidence="2">
    <location>
        <begin position="684"/>
        <end position="964"/>
    </location>
</feature>
<organism evidence="4 5">
    <name type="scientific">Silurus asotus</name>
    <name type="common">Amur catfish</name>
    <name type="synonym">Parasilurus asotus</name>
    <dbReference type="NCBI Taxonomy" id="30991"/>
    <lineage>
        <taxon>Eukaryota</taxon>
        <taxon>Metazoa</taxon>
        <taxon>Chordata</taxon>
        <taxon>Craniata</taxon>
        <taxon>Vertebrata</taxon>
        <taxon>Euteleostomi</taxon>
        <taxon>Actinopterygii</taxon>
        <taxon>Neopterygii</taxon>
        <taxon>Teleostei</taxon>
        <taxon>Ostariophysi</taxon>
        <taxon>Siluriformes</taxon>
        <taxon>Siluridae</taxon>
        <taxon>Silurus</taxon>
    </lineage>
</organism>
<dbReference type="PANTHER" id="PTHR23034:SF2">
    <property type="entry name" value="GLUTAMATE-RICH PROTEIN 3"/>
    <property type="match status" value="1"/>
</dbReference>
<evidence type="ECO:0000259" key="3">
    <source>
        <dbReference type="Pfam" id="PF15257"/>
    </source>
</evidence>
<sequence length="1488" mass="169540">LIGAYNSLTDKHLTAYFNNARIRRHLQRVGLISRSGRIVSEKEFRYKIILRDQQRHVRECLAQAIFHRVLDMERLHQTEIRRKLEDFSRREQVNKVKVERCNRYEDDQIIILTPRPPTRLRSSQAQHSEPEREASDSTDSFGSSRPNTAPEKTQRPVRLKPLNSTSTLTSTKKNLSHSHNHASRNNREQPISYMLDRNVMRHLTLRDFSNSASPYRLPVINNLVTPVPPLKKKDNVQNGTLWGRRLRPTTAPSDAPEKKEGAVQRVCSQTAVVVKMVYFGKSVRLAHELNELKDEVKVFQQHCGGENLCVYKGRLKEGELFQFMSRRHRGFPFSLTFYLNGLQVERLSSCCEFKHRKNLRLGGRSSHFGFSGVEGAAPCYRCIIAMGLDKKPTPPKRIRNDPLTSKSCGKEEEEKHLQSESSQSHETETKKNTNQEHKHKNGYEEDFEADDEGPIDDGVYEGIETSPLLSREEEDGRRKDENGTDDLKFDMTGSSSVSSGLSSSSSSSEVDEDEVVINKAQKEEVKVTFQRRTVTLNLEKHAEETKILQTSSMSLPNKEETQNQEGQTEKEDGGDENPREEPQETGEPRAKAGEAEEPIEELQEAEKPIEKLQEAEKPIEKLQEAEEPIKKLIEAKEPRDELIEGEKVREDLREGTAGNVNKLEEQAKSVQEKLAEAILSMTECVSEPELSDSTTEEDEMMWVRSMKNGPGSEPDSNVAQQPADEENEAEPLQDAEREFAHMEEPKEELENETNETPQPEAKTEEEENHNKQIEVKTENKNSNNEKLQDENNDDEEKDKDTKSEVTQNIIDNEGQTHEVTNLTNKNNKSNEEPELMEMPEFDEPPSGEISKSEESFGQKLEKEATSETSVNAEETMTTPVEEEFPMVEENTELQTENPEETSMNYDNVDQNSKMENVTDEEWSAGEEVSKDNATEGHQAEKGETFDKESRNLNNGEETENYVTTCDVKDTELKLNVSSVSEVNDEDVAGEEEELDERVGVPEIDGVSKQGEDGDGVKTNIRNKMEEENENKKEETKDQELTEEERAYQKTPPTSGHTSKEKVGERKEQEKELTAEEDVELKHEEVAGIEGKEKINDIHEKEVKETEFFHENEVEDIAEKGEEITIVAGADAEMQKTMMEQENVNYKEQKEISNLTVHEVVQKTTDEDEPPEEKSVEIETENREEIITLDQEGLKEVVGLGETEGTPETNEEKINQGVTEEEGVKEEQMNFDNEIEEEKKRETQLEKTTAEEVEEEEVQQKVGEEQNDKKHDEQQKASEEVKDEQKAAVENNTPLISGDIINVATQYKASSDPKSPGKDFADVELKHKNMSGEEEIRAIDGNNIPSSIYIKKDKSVENAGETRSVEESTCPSEESQPLEKLLALRREEREAELIVAPQTNQGELVSSWVNFHQASNYFETFVEPLDGIKIRDEEKAENAEVMEMNQESSETEMDKLSIKHEKLEDKMVENFNRKTKALLGGQRSKLSIF</sequence>
<feature type="compositionally biased region" description="Basic and acidic residues" evidence="2">
    <location>
        <begin position="1057"/>
        <end position="1084"/>
    </location>
</feature>
<feature type="compositionally biased region" description="Acidic residues" evidence="2">
    <location>
        <begin position="880"/>
        <end position="891"/>
    </location>
</feature>
<feature type="compositionally biased region" description="Polar residues" evidence="2">
    <location>
        <begin position="951"/>
        <end position="963"/>
    </location>
</feature>
<dbReference type="PANTHER" id="PTHR23034">
    <property type="entry name" value="GLUTAMATE-RICH PROTEIN 3"/>
    <property type="match status" value="1"/>
</dbReference>
<feature type="compositionally biased region" description="Basic and acidic residues" evidence="2">
    <location>
        <begin position="1171"/>
        <end position="1185"/>
    </location>
</feature>
<feature type="region of interest" description="Disordered" evidence="2">
    <location>
        <begin position="1354"/>
        <end position="1377"/>
    </location>
</feature>
<dbReference type="Proteomes" id="UP001205998">
    <property type="component" value="Unassembled WGS sequence"/>
</dbReference>
<name>A0AAD5ANA3_SILAS</name>
<feature type="compositionally biased region" description="Acidic residues" evidence="2">
    <location>
        <begin position="982"/>
        <end position="995"/>
    </location>
</feature>
<feature type="compositionally biased region" description="Polar residues" evidence="2">
    <location>
        <begin position="866"/>
        <end position="878"/>
    </location>
</feature>
<feature type="compositionally biased region" description="Polar residues" evidence="2">
    <location>
        <begin position="892"/>
        <end position="915"/>
    </location>
</feature>
<feature type="compositionally biased region" description="Basic and acidic residues" evidence="2">
    <location>
        <begin position="850"/>
        <end position="865"/>
    </location>
</feature>
<feature type="compositionally biased region" description="Low complexity" evidence="2">
    <location>
        <begin position="159"/>
        <end position="173"/>
    </location>
</feature>
<feature type="region of interest" description="Disordered" evidence="2">
    <location>
        <begin position="976"/>
        <end position="1084"/>
    </location>
</feature>
<feature type="region of interest" description="Disordered" evidence="2">
    <location>
        <begin position="1161"/>
        <end position="1292"/>
    </location>
</feature>
<proteinExistence type="predicted"/>
<dbReference type="InterPro" id="IPR027962">
    <property type="entry name" value="ERICH3"/>
</dbReference>
<feature type="compositionally biased region" description="Basic and acidic residues" evidence="2">
    <location>
        <begin position="604"/>
        <end position="635"/>
    </location>
</feature>
<feature type="coiled-coil region" evidence="1">
    <location>
        <begin position="653"/>
        <end position="680"/>
    </location>
</feature>
<evidence type="ECO:0000313" key="4">
    <source>
        <dbReference type="EMBL" id="KAI5619025.1"/>
    </source>
</evidence>
<keyword evidence="5" id="KW-1185">Reference proteome</keyword>
<feature type="compositionally biased region" description="Basic and acidic residues" evidence="2">
    <location>
        <begin position="557"/>
        <end position="594"/>
    </location>
</feature>
<accession>A0AAD5ANA3</accession>
<comment type="caution">
    <text evidence="4">The sequence shown here is derived from an EMBL/GenBank/DDBJ whole genome shotgun (WGS) entry which is preliminary data.</text>
</comment>
<feature type="compositionally biased region" description="Basic and acidic residues" evidence="2">
    <location>
        <begin position="1022"/>
        <end position="1047"/>
    </location>
</feature>
<evidence type="ECO:0000256" key="1">
    <source>
        <dbReference type="SAM" id="Coils"/>
    </source>
</evidence>
<gene>
    <name evidence="4" type="ORF">C0J50_21418</name>
</gene>
<feature type="compositionally biased region" description="Low complexity" evidence="2">
    <location>
        <begin position="1195"/>
        <end position="1207"/>
    </location>
</feature>
<feature type="compositionally biased region" description="Basic and acidic residues" evidence="2">
    <location>
        <begin position="470"/>
        <end position="489"/>
    </location>
</feature>
<dbReference type="InterPro" id="IPR048257">
    <property type="entry name" value="DUF4590"/>
</dbReference>
<feature type="compositionally biased region" description="Basic and acidic residues" evidence="2">
    <location>
        <begin position="408"/>
        <end position="436"/>
    </location>
</feature>
<evidence type="ECO:0000313" key="5">
    <source>
        <dbReference type="Proteomes" id="UP001205998"/>
    </source>
</evidence>
<feature type="compositionally biased region" description="Low complexity" evidence="2">
    <location>
        <begin position="494"/>
        <end position="508"/>
    </location>
</feature>
<evidence type="ECO:0000256" key="2">
    <source>
        <dbReference type="SAM" id="MobiDB-lite"/>
    </source>
</evidence>
<feature type="compositionally biased region" description="Acidic residues" evidence="2">
    <location>
        <begin position="832"/>
        <end position="845"/>
    </location>
</feature>
<keyword evidence="1" id="KW-0175">Coiled coil</keyword>
<feature type="non-terminal residue" evidence="4">
    <location>
        <position position="1"/>
    </location>
</feature>
<protein>
    <submittedName>
        <fullName evidence="4">Glutamate-rich protein 3</fullName>
    </submittedName>
</protein>
<feature type="compositionally biased region" description="Basic and acidic residues" evidence="2">
    <location>
        <begin position="768"/>
        <end position="779"/>
    </location>
</feature>
<feature type="compositionally biased region" description="Basic and acidic residues" evidence="2">
    <location>
        <begin position="1236"/>
        <end position="1249"/>
    </location>
</feature>
<feature type="compositionally biased region" description="Basic and acidic residues" evidence="2">
    <location>
        <begin position="927"/>
        <end position="950"/>
    </location>
</feature>
<feature type="region of interest" description="Disordered" evidence="2">
    <location>
        <begin position="391"/>
        <end position="635"/>
    </location>
</feature>
<feature type="compositionally biased region" description="Basic and acidic residues" evidence="2">
    <location>
        <begin position="1257"/>
        <end position="1286"/>
    </location>
</feature>
<dbReference type="EMBL" id="MU551671">
    <property type="protein sequence ID" value="KAI5619025.1"/>
    <property type="molecule type" value="Genomic_DNA"/>
</dbReference>
<feature type="domain" description="DUF4590" evidence="3">
    <location>
        <begin position="285"/>
        <end position="396"/>
    </location>
</feature>
<feature type="compositionally biased region" description="Basic and acidic residues" evidence="2">
    <location>
        <begin position="734"/>
        <end position="744"/>
    </location>
</feature>
<feature type="compositionally biased region" description="Polar residues" evidence="2">
    <location>
        <begin position="137"/>
        <end position="151"/>
    </location>
</feature>